<evidence type="ECO:0000259" key="3">
    <source>
        <dbReference type="Pfam" id="PF13828"/>
    </source>
</evidence>
<feature type="region of interest" description="Disordered" evidence="1">
    <location>
        <begin position="1"/>
        <end position="29"/>
    </location>
</feature>
<organism evidence="4 5">
    <name type="scientific">Microtetraspora glauca</name>
    <dbReference type="NCBI Taxonomy" id="1996"/>
    <lineage>
        <taxon>Bacteria</taxon>
        <taxon>Bacillati</taxon>
        <taxon>Actinomycetota</taxon>
        <taxon>Actinomycetes</taxon>
        <taxon>Streptosporangiales</taxon>
        <taxon>Streptosporangiaceae</taxon>
        <taxon>Microtetraspora</taxon>
    </lineage>
</organism>
<dbReference type="RefSeq" id="WP_358131289.1">
    <property type="nucleotide sequence ID" value="NZ_JBFALK010000003.1"/>
</dbReference>
<feature type="transmembrane region" description="Helical" evidence="2">
    <location>
        <begin position="94"/>
        <end position="117"/>
    </location>
</feature>
<feature type="compositionally biased region" description="Low complexity" evidence="1">
    <location>
        <begin position="19"/>
        <end position="29"/>
    </location>
</feature>
<evidence type="ECO:0000256" key="1">
    <source>
        <dbReference type="SAM" id="MobiDB-lite"/>
    </source>
</evidence>
<comment type="caution">
    <text evidence="4">The sequence shown here is derived from an EMBL/GenBank/DDBJ whole genome shotgun (WGS) entry which is preliminary data.</text>
</comment>
<keyword evidence="5" id="KW-1185">Reference proteome</keyword>
<feature type="domain" description="DUF4190" evidence="3">
    <location>
        <begin position="47"/>
        <end position="110"/>
    </location>
</feature>
<protein>
    <submittedName>
        <fullName evidence="4">DUF4190 domain-containing protein</fullName>
    </submittedName>
</protein>
<evidence type="ECO:0000313" key="5">
    <source>
        <dbReference type="Proteomes" id="UP001551675"/>
    </source>
</evidence>
<proteinExistence type="predicted"/>
<name>A0ABV3GA64_MICGL</name>
<keyword evidence="2" id="KW-1133">Transmembrane helix</keyword>
<dbReference type="Pfam" id="PF13828">
    <property type="entry name" value="DUF4190"/>
    <property type="match status" value="1"/>
</dbReference>
<gene>
    <name evidence="4" type="ORF">AB0I59_07815</name>
</gene>
<evidence type="ECO:0000256" key="2">
    <source>
        <dbReference type="SAM" id="Phobius"/>
    </source>
</evidence>
<accession>A0ABV3GA64</accession>
<dbReference type="InterPro" id="IPR025241">
    <property type="entry name" value="DUF4190"/>
</dbReference>
<dbReference type="EMBL" id="JBFALK010000003">
    <property type="protein sequence ID" value="MEV0968525.1"/>
    <property type="molecule type" value="Genomic_DNA"/>
</dbReference>
<reference evidence="4 5" key="1">
    <citation type="submission" date="2024-06" db="EMBL/GenBank/DDBJ databases">
        <title>The Natural Products Discovery Center: Release of the First 8490 Sequenced Strains for Exploring Actinobacteria Biosynthetic Diversity.</title>
        <authorList>
            <person name="Kalkreuter E."/>
            <person name="Kautsar S.A."/>
            <person name="Yang D."/>
            <person name="Bader C.D."/>
            <person name="Teijaro C.N."/>
            <person name="Fluegel L."/>
            <person name="Davis C.M."/>
            <person name="Simpson J.R."/>
            <person name="Lauterbach L."/>
            <person name="Steele A.D."/>
            <person name="Gui C."/>
            <person name="Meng S."/>
            <person name="Li G."/>
            <person name="Viehrig K."/>
            <person name="Ye F."/>
            <person name="Su P."/>
            <person name="Kiefer A.F."/>
            <person name="Nichols A."/>
            <person name="Cepeda A.J."/>
            <person name="Yan W."/>
            <person name="Fan B."/>
            <person name="Jiang Y."/>
            <person name="Adhikari A."/>
            <person name="Zheng C.-J."/>
            <person name="Schuster L."/>
            <person name="Cowan T.M."/>
            <person name="Smanski M.J."/>
            <person name="Chevrette M.G."/>
            <person name="De Carvalho L.P.S."/>
            <person name="Shen B."/>
        </authorList>
    </citation>
    <scope>NUCLEOTIDE SEQUENCE [LARGE SCALE GENOMIC DNA]</scope>
    <source>
        <strain evidence="4 5">NPDC050100</strain>
    </source>
</reference>
<evidence type="ECO:0000313" key="4">
    <source>
        <dbReference type="EMBL" id="MEV0968525.1"/>
    </source>
</evidence>
<dbReference type="Proteomes" id="UP001551675">
    <property type="component" value="Unassembled WGS sequence"/>
</dbReference>
<keyword evidence="2" id="KW-0812">Transmembrane</keyword>
<sequence>MSDMQPYQGDPYGRPYTPPQQHWQGGPQYPPYGAQPIYIQAPPTSGYATASLVFGILGVVGGWCAFGIPCVLAVLFGHIALVETKSGRKGGRGMAIAGLILGYVVVIPAVALAVMMFGGSILDAGTN</sequence>
<feature type="transmembrane region" description="Helical" evidence="2">
    <location>
        <begin position="52"/>
        <end position="82"/>
    </location>
</feature>
<keyword evidence="2" id="KW-0472">Membrane</keyword>